<organism evidence="14 15">
    <name type="scientific">Eiseniibacteriota bacterium</name>
    <dbReference type="NCBI Taxonomy" id="2212470"/>
    <lineage>
        <taxon>Bacteria</taxon>
        <taxon>Candidatus Eiseniibacteriota</taxon>
    </lineage>
</organism>
<dbReference type="InterPro" id="IPR016169">
    <property type="entry name" value="FAD-bd_PCMH_sub2"/>
</dbReference>
<protein>
    <submittedName>
        <fullName evidence="14">HlyC/CorC family transporter</fullName>
    </submittedName>
</protein>
<dbReference type="PROSITE" id="PS51371">
    <property type="entry name" value="CBS"/>
    <property type="match status" value="2"/>
</dbReference>
<dbReference type="Pfam" id="PF03471">
    <property type="entry name" value="CorC_HlyC"/>
    <property type="match status" value="1"/>
</dbReference>
<evidence type="ECO:0000313" key="14">
    <source>
        <dbReference type="EMBL" id="MBM3316923.1"/>
    </source>
</evidence>
<keyword evidence="4 10" id="KW-0812">Transmembrane</keyword>
<proteinExistence type="inferred from homology"/>
<keyword evidence="5" id="KW-0677">Repeat</keyword>
<dbReference type="InterPro" id="IPR000644">
    <property type="entry name" value="CBS_dom"/>
</dbReference>
<dbReference type="GO" id="GO:0050660">
    <property type="term" value="F:flavin adenine dinucleotide binding"/>
    <property type="evidence" value="ECO:0007669"/>
    <property type="project" value="InterPro"/>
</dbReference>
<evidence type="ECO:0000256" key="3">
    <source>
        <dbReference type="ARBA" id="ARBA00022475"/>
    </source>
</evidence>
<dbReference type="InterPro" id="IPR002550">
    <property type="entry name" value="CNNM"/>
</dbReference>
<feature type="transmembrane region" description="Helical" evidence="11">
    <location>
        <begin position="60"/>
        <end position="83"/>
    </location>
</feature>
<comment type="caution">
    <text evidence="14">The sequence shown here is derived from an EMBL/GenBank/DDBJ whole genome shotgun (WGS) entry which is preliminary data.</text>
</comment>
<sequence>MTALLLPLALIGLLLGISAYFSAAEMALLSANQIRLRHRAQEGDAGARRALRLLGHRDQVLTLCFTGAAAANVLAAAIATIAVDRLMRAPWMAPLVVTLGLTAVVVVAAEILPKVVARKRATAMLARDSRLLDFLHHLAMPLTGLIQLYVRALRRLSGRRHRAGTLTRDELRLLVREAVGDSEEARSERRMLSSLLDFRDTVAREVMIPMNRIVALERGASTDAWRATVRAHGYTRLPVYEDQRDRVVGLVNAFDLLYDPQRGGTVDAYMRPIPIVPDSKRIDHLLVELQKTRSPMAVVVDEFGSCEGIVTVEDIAEEIVGEMADEHERPPRTLRRVGPDSFILDGLMDVDDADQELGLQLPRGRYDTIGGMILKRAGRVPRIGERFTIAGAAFEVLEATPYGVLAVKVTLPGGHRAGMS</sequence>
<keyword evidence="6 10" id="KW-1133">Transmembrane helix</keyword>
<evidence type="ECO:0000259" key="13">
    <source>
        <dbReference type="PROSITE" id="PS51846"/>
    </source>
</evidence>
<dbReference type="SUPFAM" id="SSF54631">
    <property type="entry name" value="CBS-domain pair"/>
    <property type="match status" value="1"/>
</dbReference>
<comment type="subcellular location">
    <subcellularLocation>
        <location evidence="1">Cell membrane</location>
        <topology evidence="1">Multi-pass membrane protein</topology>
    </subcellularLocation>
</comment>
<dbReference type="FunFam" id="3.10.580.10:FF:000002">
    <property type="entry name" value="Magnesium/cobalt efflux protein CorC"/>
    <property type="match status" value="1"/>
</dbReference>
<evidence type="ECO:0000256" key="1">
    <source>
        <dbReference type="ARBA" id="ARBA00004651"/>
    </source>
</evidence>
<feature type="domain" description="CBS" evidence="12">
    <location>
        <begin position="207"/>
        <end position="266"/>
    </location>
</feature>
<keyword evidence="3" id="KW-1003">Cell membrane</keyword>
<evidence type="ECO:0000256" key="8">
    <source>
        <dbReference type="ARBA" id="ARBA00023136"/>
    </source>
</evidence>
<name>A0A938BN71_UNCEI</name>
<comment type="similarity">
    <text evidence="2">Belongs to the UPF0053 family.</text>
</comment>
<reference evidence="14" key="1">
    <citation type="submission" date="2019-03" db="EMBL/GenBank/DDBJ databases">
        <title>Lake Tanganyika Metagenome-Assembled Genomes (MAGs).</title>
        <authorList>
            <person name="Tran P."/>
        </authorList>
    </citation>
    <scope>NUCLEOTIDE SEQUENCE</scope>
    <source>
        <strain evidence="14">M_DeepCast_400m_m2_100</strain>
    </source>
</reference>
<dbReference type="InterPro" id="IPR005170">
    <property type="entry name" value="Transptr-assoc_dom"/>
</dbReference>
<accession>A0A938BN71</accession>
<dbReference type="Proteomes" id="UP000748308">
    <property type="component" value="Unassembled WGS sequence"/>
</dbReference>
<dbReference type="GO" id="GO:0005886">
    <property type="term" value="C:plasma membrane"/>
    <property type="evidence" value="ECO:0007669"/>
    <property type="project" value="UniProtKB-SubCell"/>
</dbReference>
<feature type="domain" description="CBS" evidence="12">
    <location>
        <begin position="269"/>
        <end position="326"/>
    </location>
</feature>
<dbReference type="Pfam" id="PF01595">
    <property type="entry name" value="CNNM"/>
    <property type="match status" value="1"/>
</dbReference>
<evidence type="ECO:0000259" key="12">
    <source>
        <dbReference type="PROSITE" id="PS51371"/>
    </source>
</evidence>
<dbReference type="EMBL" id="VGIY01000057">
    <property type="protein sequence ID" value="MBM3316923.1"/>
    <property type="molecule type" value="Genomic_DNA"/>
</dbReference>
<feature type="transmembrane region" description="Helical" evidence="11">
    <location>
        <begin position="95"/>
        <end position="114"/>
    </location>
</feature>
<dbReference type="InterPro" id="IPR044751">
    <property type="entry name" value="Ion_transp-like_CBS"/>
</dbReference>
<dbReference type="Gene3D" id="3.30.465.10">
    <property type="match status" value="1"/>
</dbReference>
<evidence type="ECO:0000256" key="10">
    <source>
        <dbReference type="PROSITE-ProRule" id="PRU01193"/>
    </source>
</evidence>
<evidence type="ECO:0000256" key="11">
    <source>
        <dbReference type="SAM" id="Phobius"/>
    </source>
</evidence>
<feature type="domain" description="CNNM transmembrane" evidence="13">
    <location>
        <begin position="1"/>
        <end position="188"/>
    </location>
</feature>
<dbReference type="AlphaFoldDB" id="A0A938BN71"/>
<dbReference type="Gene3D" id="3.10.580.10">
    <property type="entry name" value="CBS-domain"/>
    <property type="match status" value="1"/>
</dbReference>
<evidence type="ECO:0000256" key="7">
    <source>
        <dbReference type="ARBA" id="ARBA00023122"/>
    </source>
</evidence>
<dbReference type="PROSITE" id="PS51846">
    <property type="entry name" value="CNNM"/>
    <property type="match status" value="1"/>
</dbReference>
<evidence type="ECO:0000256" key="9">
    <source>
        <dbReference type="PROSITE-ProRule" id="PRU00703"/>
    </source>
</evidence>
<feature type="transmembrane region" description="Helical" evidence="11">
    <location>
        <begin position="134"/>
        <end position="152"/>
    </location>
</feature>
<evidence type="ECO:0000313" key="15">
    <source>
        <dbReference type="Proteomes" id="UP000748308"/>
    </source>
</evidence>
<evidence type="ECO:0000256" key="2">
    <source>
        <dbReference type="ARBA" id="ARBA00006337"/>
    </source>
</evidence>
<dbReference type="PANTHER" id="PTHR22777">
    <property type="entry name" value="HEMOLYSIN-RELATED"/>
    <property type="match status" value="1"/>
</dbReference>
<keyword evidence="7 9" id="KW-0129">CBS domain</keyword>
<dbReference type="CDD" id="cd04590">
    <property type="entry name" value="CBS_pair_CorC_HlyC_assoc"/>
    <property type="match status" value="1"/>
</dbReference>
<keyword evidence="8 10" id="KW-0472">Membrane</keyword>
<dbReference type="SMART" id="SM01091">
    <property type="entry name" value="CorC_HlyC"/>
    <property type="match status" value="1"/>
</dbReference>
<gene>
    <name evidence="14" type="ORF">FJY75_03630</name>
</gene>
<evidence type="ECO:0000256" key="4">
    <source>
        <dbReference type="ARBA" id="ARBA00022692"/>
    </source>
</evidence>
<evidence type="ECO:0000256" key="5">
    <source>
        <dbReference type="ARBA" id="ARBA00022737"/>
    </source>
</evidence>
<dbReference type="SUPFAM" id="SSF56176">
    <property type="entry name" value="FAD-binding/transporter-associated domain-like"/>
    <property type="match status" value="1"/>
</dbReference>
<dbReference type="PANTHER" id="PTHR22777:SF32">
    <property type="entry name" value="UPF0053 INNER MEMBRANE PROTEIN YFJD"/>
    <property type="match status" value="1"/>
</dbReference>
<dbReference type="InterPro" id="IPR036318">
    <property type="entry name" value="FAD-bd_PCMH-like_sf"/>
</dbReference>
<dbReference type="Pfam" id="PF00571">
    <property type="entry name" value="CBS"/>
    <property type="match status" value="2"/>
</dbReference>
<dbReference type="InterPro" id="IPR046342">
    <property type="entry name" value="CBS_dom_sf"/>
</dbReference>
<evidence type="ECO:0000256" key="6">
    <source>
        <dbReference type="ARBA" id="ARBA00022989"/>
    </source>
</evidence>